<dbReference type="PATRIC" id="fig|161398.10.peg.3378"/>
<dbReference type="Proteomes" id="UP000061457">
    <property type="component" value="Chromosome I"/>
</dbReference>
<evidence type="ECO:0000259" key="1">
    <source>
        <dbReference type="SMART" id="SM01321"/>
    </source>
</evidence>
<dbReference type="NCBIfam" id="NF047646">
    <property type="entry name" value="REP_Tyr_transpos"/>
    <property type="match status" value="1"/>
</dbReference>
<protein>
    <recommendedName>
        <fullName evidence="1">Transposase IS200-like domain-containing protein</fullName>
    </recommendedName>
</protein>
<evidence type="ECO:0000313" key="2">
    <source>
        <dbReference type="EMBL" id="ALO43789.1"/>
    </source>
</evidence>
<dbReference type="EMBL" id="CP013187">
    <property type="protein sequence ID" value="ALO43789.1"/>
    <property type="molecule type" value="Genomic_DNA"/>
</dbReference>
<dbReference type="InterPro" id="IPR052715">
    <property type="entry name" value="RAYT_transposase"/>
</dbReference>
<dbReference type="InterPro" id="IPR036515">
    <property type="entry name" value="Transposase_17_sf"/>
</dbReference>
<dbReference type="Gene3D" id="3.30.70.1290">
    <property type="entry name" value="Transposase IS200-like"/>
    <property type="match status" value="1"/>
</dbReference>
<dbReference type="SUPFAM" id="SSF143422">
    <property type="entry name" value="Transposase IS200-like"/>
    <property type="match status" value="1"/>
</dbReference>
<dbReference type="Pfam" id="PF01797">
    <property type="entry name" value="Y1_Tnp"/>
    <property type="match status" value="1"/>
</dbReference>
<dbReference type="RefSeq" id="WP_083496616.1">
    <property type="nucleotide sequence ID" value="NZ_CP013187.1"/>
</dbReference>
<feature type="domain" description="Transposase IS200-like" evidence="1">
    <location>
        <begin position="14"/>
        <end position="127"/>
    </location>
</feature>
<proteinExistence type="predicted"/>
<dbReference type="InterPro" id="IPR002686">
    <property type="entry name" value="Transposase_17"/>
</dbReference>
<gene>
    <name evidence="2" type="ORF">PP2015_3313</name>
</gene>
<reference evidence="2 3" key="1">
    <citation type="submission" date="2015-11" db="EMBL/GenBank/DDBJ databases">
        <authorList>
            <person name="Zhang Y."/>
            <person name="Guo Z."/>
        </authorList>
    </citation>
    <scope>NUCLEOTIDE SEQUENCE [LARGE SCALE GENOMIC DNA]</scope>
    <source>
        <strain evidence="2 3">KCTC 12086</strain>
    </source>
</reference>
<dbReference type="GO" id="GO:0006313">
    <property type="term" value="P:DNA transposition"/>
    <property type="evidence" value="ECO:0007669"/>
    <property type="project" value="InterPro"/>
</dbReference>
<accession>A0A0S2K6B1</accession>
<sequence>MSWQKLKKGRYSKTFGEYFITFTCHKRHATFIEHHLAKRFCQSISYNEQHHDCSWLAWVLMPDHFHGLVRLGNTELGKVVGHLKGYSSHMINQCVQGNSKVWQGAYYDRALRAEEQRIAIARYIVANPLRAGLVTNIGSYPYWNSVYL</sequence>
<evidence type="ECO:0000313" key="3">
    <source>
        <dbReference type="Proteomes" id="UP000061457"/>
    </source>
</evidence>
<dbReference type="GO" id="GO:0043565">
    <property type="term" value="F:sequence-specific DNA binding"/>
    <property type="evidence" value="ECO:0007669"/>
    <property type="project" value="TreeGrafter"/>
</dbReference>
<dbReference type="KEGG" id="pphe:PP2015_3313"/>
<name>A0A0S2K6B1_9GAMM</name>
<organism evidence="2 3">
    <name type="scientific">Pseudoalteromonas phenolica</name>
    <dbReference type="NCBI Taxonomy" id="161398"/>
    <lineage>
        <taxon>Bacteria</taxon>
        <taxon>Pseudomonadati</taxon>
        <taxon>Pseudomonadota</taxon>
        <taxon>Gammaproteobacteria</taxon>
        <taxon>Alteromonadales</taxon>
        <taxon>Pseudoalteromonadaceae</taxon>
        <taxon>Pseudoalteromonas</taxon>
    </lineage>
</organism>
<dbReference type="AlphaFoldDB" id="A0A0S2K6B1"/>
<keyword evidence="3" id="KW-1185">Reference proteome</keyword>
<dbReference type="GO" id="GO:0004803">
    <property type="term" value="F:transposase activity"/>
    <property type="evidence" value="ECO:0007669"/>
    <property type="project" value="InterPro"/>
</dbReference>
<dbReference type="PANTHER" id="PTHR36966:SF1">
    <property type="entry name" value="REP-ASSOCIATED TYROSINE TRANSPOSASE"/>
    <property type="match status" value="1"/>
</dbReference>
<dbReference type="SMART" id="SM01321">
    <property type="entry name" value="Y1_Tnp"/>
    <property type="match status" value="1"/>
</dbReference>
<dbReference type="STRING" id="161398.PP2015_3313"/>
<dbReference type="PANTHER" id="PTHR36966">
    <property type="entry name" value="REP-ASSOCIATED TYROSINE TRANSPOSASE"/>
    <property type="match status" value="1"/>
</dbReference>
<dbReference type="OrthoDB" id="9810590at2"/>